<keyword evidence="4" id="KW-0029">Amino-acid transport</keyword>
<keyword evidence="3" id="KW-0732">Signal</keyword>
<sequence length="412" mass="44223">MSDNSVSYKVDFFKKILRRNLMSKKITLIVLAFFASIFLVACGKSPDVTANANGTKIGDTIKIGVNMELTGAVAAYGKAEQNGIKLAVDEINKAGGVDGKKLELVTKDNKSENAEASTSSTNLAIQSNVNAIVGPATSGAVAAASLVSQKTGVPLLTPSGTQDDLTVDANGAKKFVFRTTFKDSYQGKVLAAYSYSNLNAKKVVLYYDNASDYAKGIADEFKREYKGKIVTEATFASGDKDYQSALTKFKDLDYDAIVMPGYYTETGIITKQARDLGIDKPILGPDGFSDAKFTELAGKKNASNVYYVSGYSTNVSLSDKASGFIEAYKKAYKTEPNMFAALAYDSVYMIAEASKDAKTSVDIADNLAHLKNFVGVTGKMTIDKDHNPIKAALMVKRDNGEEVSAEAVEIEK</sequence>
<dbReference type="EMBL" id="ALIF01000001">
    <property type="protein sequence ID" value="EJO16421.1"/>
    <property type="molecule type" value="Genomic_DNA"/>
</dbReference>
<dbReference type="InterPro" id="IPR051010">
    <property type="entry name" value="BCAA_transport"/>
</dbReference>
<gene>
    <name evidence="6" type="ORF">RSSL_00225</name>
</gene>
<keyword evidence="2" id="KW-0813">Transport</keyword>
<organism evidence="6 7">
    <name type="scientific">Streptococcus salivarius K12</name>
    <dbReference type="NCBI Taxonomy" id="1200793"/>
    <lineage>
        <taxon>Bacteria</taxon>
        <taxon>Bacillati</taxon>
        <taxon>Bacillota</taxon>
        <taxon>Bacilli</taxon>
        <taxon>Lactobacillales</taxon>
        <taxon>Streptococcaceae</taxon>
        <taxon>Streptococcus</taxon>
    </lineage>
</organism>
<dbReference type="PATRIC" id="fig|1200793.3.peg.320"/>
<evidence type="ECO:0000313" key="7">
    <source>
        <dbReference type="Proteomes" id="UP000006983"/>
    </source>
</evidence>
<dbReference type="SUPFAM" id="SSF53822">
    <property type="entry name" value="Periplasmic binding protein-like I"/>
    <property type="match status" value="1"/>
</dbReference>
<name>J7TH25_STRSL</name>
<dbReference type="PRINTS" id="PR00337">
    <property type="entry name" value="LEUILEVALBP"/>
</dbReference>
<dbReference type="CDD" id="cd06347">
    <property type="entry name" value="PBP1_ABC_LivK_ligand_binding-like"/>
    <property type="match status" value="1"/>
</dbReference>
<evidence type="ECO:0000256" key="3">
    <source>
        <dbReference type="ARBA" id="ARBA00022729"/>
    </source>
</evidence>
<protein>
    <submittedName>
        <fullName evidence="6">Leucine-, isoleucine-, valine-, threonine-, and alanine-binding protein</fullName>
    </submittedName>
</protein>
<keyword evidence="7" id="KW-1185">Reference proteome</keyword>
<dbReference type="InterPro" id="IPR028082">
    <property type="entry name" value="Peripla_BP_I"/>
</dbReference>
<evidence type="ECO:0000256" key="1">
    <source>
        <dbReference type="ARBA" id="ARBA00010062"/>
    </source>
</evidence>
<dbReference type="GO" id="GO:0006865">
    <property type="term" value="P:amino acid transport"/>
    <property type="evidence" value="ECO:0007669"/>
    <property type="project" value="UniProtKB-KW"/>
</dbReference>
<proteinExistence type="inferred from homology"/>
<dbReference type="InterPro" id="IPR028081">
    <property type="entry name" value="Leu-bd"/>
</dbReference>
<dbReference type="Pfam" id="PF13458">
    <property type="entry name" value="Peripla_BP_6"/>
    <property type="match status" value="1"/>
</dbReference>
<feature type="domain" description="Leucine-binding protein" evidence="5">
    <location>
        <begin position="60"/>
        <end position="398"/>
    </location>
</feature>
<dbReference type="PANTHER" id="PTHR30483">
    <property type="entry name" value="LEUCINE-SPECIFIC-BINDING PROTEIN"/>
    <property type="match status" value="1"/>
</dbReference>
<accession>J7TH25</accession>
<dbReference type="AlphaFoldDB" id="J7TH25"/>
<dbReference type="PANTHER" id="PTHR30483:SF6">
    <property type="entry name" value="PERIPLASMIC BINDING PROTEIN OF ABC TRANSPORTER FOR NATURAL AMINO ACIDS"/>
    <property type="match status" value="1"/>
</dbReference>
<dbReference type="Proteomes" id="UP000006983">
    <property type="component" value="Unassembled WGS sequence"/>
</dbReference>
<evidence type="ECO:0000259" key="5">
    <source>
        <dbReference type="Pfam" id="PF13458"/>
    </source>
</evidence>
<comment type="caution">
    <text evidence="6">The sequence shown here is derived from an EMBL/GenBank/DDBJ whole genome shotgun (WGS) entry which is preliminary data.</text>
</comment>
<dbReference type="InterPro" id="IPR000709">
    <property type="entry name" value="Leu_Ile_Val-bd"/>
</dbReference>
<evidence type="ECO:0000256" key="2">
    <source>
        <dbReference type="ARBA" id="ARBA00022448"/>
    </source>
</evidence>
<evidence type="ECO:0000313" key="6">
    <source>
        <dbReference type="EMBL" id="EJO16421.1"/>
    </source>
</evidence>
<comment type="similarity">
    <text evidence="1">Belongs to the leucine-binding protein family.</text>
</comment>
<reference evidence="6 7" key="1">
    <citation type="journal article" date="2012" name="J. Bacteriol.">
        <title>Genome Sequence of the Lantibiotic Bacteriocin Producer Streptococcus salivarius Strain K12.</title>
        <authorList>
            <person name="Barretto C."/>
            <person name="Alvarez-Martin P."/>
            <person name="Foata F."/>
            <person name="Renault P."/>
            <person name="Berger B."/>
        </authorList>
    </citation>
    <scope>NUCLEOTIDE SEQUENCE [LARGE SCALE GENOMIC DNA]</scope>
    <source>
        <strain evidence="6 7">K12</strain>
    </source>
</reference>
<dbReference type="Gene3D" id="3.40.50.2300">
    <property type="match status" value="2"/>
</dbReference>
<evidence type="ECO:0000256" key="4">
    <source>
        <dbReference type="ARBA" id="ARBA00022970"/>
    </source>
</evidence>